<organism evidence="1 2">
    <name type="scientific">Anoxybacterium hadale</name>
    <dbReference type="NCBI Taxonomy" id="3408580"/>
    <lineage>
        <taxon>Bacteria</taxon>
        <taxon>Bacillati</taxon>
        <taxon>Bacillota</taxon>
        <taxon>Clostridia</taxon>
        <taxon>Peptostreptococcales</taxon>
        <taxon>Anaerovoracaceae</taxon>
        <taxon>Anoxybacterium</taxon>
    </lineage>
</organism>
<keyword evidence="2" id="KW-1185">Reference proteome</keyword>
<protein>
    <submittedName>
        <fullName evidence="1">MerR family transcriptional regulator</fullName>
    </submittedName>
</protein>
<reference evidence="1" key="1">
    <citation type="submission" date="2019-08" db="EMBL/GenBank/DDBJ databases">
        <title>Genome sequence of Clostridiales bacterium MT110.</title>
        <authorList>
            <person name="Cao J."/>
        </authorList>
    </citation>
    <scope>NUCLEOTIDE SEQUENCE</scope>
    <source>
        <strain evidence="1">MT110</strain>
    </source>
</reference>
<gene>
    <name evidence="1" type="ORF">FRZ06_02430</name>
</gene>
<name>A0ACD1A7Q8_9FIRM</name>
<accession>A0ACD1A7Q8</accession>
<evidence type="ECO:0000313" key="1">
    <source>
        <dbReference type="EMBL" id="QOX62292.1"/>
    </source>
</evidence>
<evidence type="ECO:0000313" key="2">
    <source>
        <dbReference type="Proteomes" id="UP000594014"/>
    </source>
</evidence>
<dbReference type="Proteomes" id="UP000594014">
    <property type="component" value="Chromosome"/>
</dbReference>
<dbReference type="EMBL" id="CP042469">
    <property type="protein sequence ID" value="QOX62292.1"/>
    <property type="molecule type" value="Genomic_DNA"/>
</dbReference>
<sequence>MKKVMEHITIGSMAKINGISEQTLRLYDRMRLLQPSETNPETGYRYYNIKQCAQLDMIQHMKALGMNLNQIRECLDEKDIKRFRQILNLQKQNIERQIQELHYKQQAIERSIESYRRYDSAPEENSVILEYIEERRIFCFDTKINCYSYDMDYYEHILRSLKKNYVLHKLPSCYFCNVGSIIRKDYFQRKELWATEVFLFVEDDFEAVDGIEVIPEGMYLCTYCYGFNKEEESLRLLMDYIFEHNYEVKGDCISEVLIEFPTFYRYDRNAFFKLQVPVRQKKKKII</sequence>
<proteinExistence type="predicted"/>